<dbReference type="Proteomes" id="UP001528920">
    <property type="component" value="Unassembled WGS sequence"/>
</dbReference>
<organism evidence="1 2">
    <name type="scientific">Paralabilibaculum antarcticum</name>
    <dbReference type="NCBI Taxonomy" id="2912572"/>
    <lineage>
        <taxon>Bacteria</taxon>
        <taxon>Pseudomonadati</taxon>
        <taxon>Bacteroidota</taxon>
        <taxon>Bacteroidia</taxon>
        <taxon>Marinilabiliales</taxon>
        <taxon>Marinifilaceae</taxon>
        <taxon>Paralabilibaculum</taxon>
    </lineage>
</organism>
<protein>
    <submittedName>
        <fullName evidence="1">DUF3822 family protein</fullName>
    </submittedName>
</protein>
<dbReference type="RefSeq" id="WP_275110781.1">
    <property type="nucleotide sequence ID" value="NZ_JAKJSC010000004.1"/>
</dbReference>
<dbReference type="Gene3D" id="3.30.420.250">
    <property type="match status" value="1"/>
</dbReference>
<gene>
    <name evidence="1" type="ORF">L3049_15770</name>
</gene>
<proteinExistence type="predicted"/>
<evidence type="ECO:0000313" key="2">
    <source>
        <dbReference type="Proteomes" id="UP001528920"/>
    </source>
</evidence>
<name>A0ABT5VVK1_9BACT</name>
<evidence type="ECO:0000313" key="1">
    <source>
        <dbReference type="EMBL" id="MDE5419451.1"/>
    </source>
</evidence>
<dbReference type="CDD" id="cd24013">
    <property type="entry name" value="ASKHA_ATPase_BT3980-like"/>
    <property type="match status" value="1"/>
</dbReference>
<reference evidence="1 2" key="1">
    <citation type="submission" date="2022-01" db="EMBL/GenBank/DDBJ databases">
        <title>Labilibaculum sp. nov, a marine bacterium isolated from Antarctica.</title>
        <authorList>
            <person name="Dai W."/>
        </authorList>
    </citation>
    <scope>NUCLEOTIDE SEQUENCE [LARGE SCALE GENOMIC DNA]</scope>
    <source>
        <strain evidence="1 2">DW002</strain>
    </source>
</reference>
<accession>A0ABT5VVK1</accession>
<comment type="caution">
    <text evidence="1">The sequence shown here is derived from an EMBL/GenBank/DDBJ whole genome shotgun (WGS) entry which is preliminary data.</text>
</comment>
<dbReference type="Pfam" id="PF12864">
    <property type="entry name" value="DUF3822"/>
    <property type="match status" value="1"/>
</dbReference>
<dbReference type="EMBL" id="JAKJSC010000004">
    <property type="protein sequence ID" value="MDE5419451.1"/>
    <property type="molecule type" value="Genomic_DNA"/>
</dbReference>
<sequence length="282" mass="32836">MDELLFVDSTFEKDNTSRYILSIQLSLDGFSFTVLNGNKKCIVLNRFSPFLKNGDKNPIASFVELVRNHELLNLDFKQITVLWVSNKILILPEEFFSEEFAFESFQLSHDLKTEDSLLWNKIPELNAWGVFSIPTCITDFIHSHFANVKLYHHSLPFFSLALKEKLPDGHPQVFLNVQNDFFHVIIPDRKGKHFINTFTYNTDSDLAYYILNIFKQQNLNNERSKLIIDGAVQEESKVVQLLKKYLGQVEVKLLPLEFRINGSIPHKEYNQFINLLNLSKCE</sequence>
<keyword evidence="2" id="KW-1185">Reference proteome</keyword>
<dbReference type="Gene3D" id="3.30.420.260">
    <property type="match status" value="1"/>
</dbReference>
<dbReference type="InterPro" id="IPR024213">
    <property type="entry name" value="DUF3822"/>
</dbReference>